<keyword evidence="3" id="KW-1185">Reference proteome</keyword>
<reference evidence="3" key="2">
    <citation type="submission" date="2019-02" db="EMBL/GenBank/DDBJ databases">
        <title>Opniocepnalus argus Var Kimnra genome.</title>
        <authorList>
            <person name="Zhou C."/>
            <person name="Xiao S."/>
        </authorList>
    </citation>
    <scope>NUCLEOTIDE SEQUENCE [LARGE SCALE GENOMIC DNA]</scope>
</reference>
<dbReference type="EMBL" id="CM015728">
    <property type="protein sequence ID" value="KAF3701960.1"/>
    <property type="molecule type" value="Genomic_DNA"/>
</dbReference>
<accession>A0A6G1QGY8</accession>
<dbReference type="Proteomes" id="UP000503349">
    <property type="component" value="Chromosome 17"/>
</dbReference>
<proteinExistence type="predicted"/>
<dbReference type="Gene3D" id="3.30.170.10">
    <property type="entry name" value="Cyclin-dependent kinase, regulatory subunit"/>
    <property type="match status" value="1"/>
</dbReference>
<protein>
    <submittedName>
        <fullName evidence="2">Uncharacterized protein</fullName>
    </submittedName>
</protein>
<gene>
    <name evidence="2" type="ORF">EXN66_Car017648</name>
</gene>
<dbReference type="AlphaFoldDB" id="A0A6G1QGY8"/>
<dbReference type="InterPro" id="IPR036858">
    <property type="entry name" value="Cyclin-dep_kinase_reg-sub_sf"/>
</dbReference>
<evidence type="ECO:0000313" key="2">
    <source>
        <dbReference type="EMBL" id="KAF3701960.1"/>
    </source>
</evidence>
<sequence length="88" mass="9893">MSRKQIYYSDRYSDDRYEYSQTPGPDTSNSKAKVHLRHVISCAGLSDTVVLGVSDQRPLSEPAAHQYFSLAQGLAMLHYRGVQAVPIY</sequence>
<organism evidence="2 3">
    <name type="scientific">Channa argus</name>
    <name type="common">Northern snakehead</name>
    <name type="synonym">Ophicephalus argus</name>
    <dbReference type="NCBI Taxonomy" id="215402"/>
    <lineage>
        <taxon>Eukaryota</taxon>
        <taxon>Metazoa</taxon>
        <taxon>Chordata</taxon>
        <taxon>Craniata</taxon>
        <taxon>Vertebrata</taxon>
        <taxon>Euteleostomi</taxon>
        <taxon>Actinopterygii</taxon>
        <taxon>Neopterygii</taxon>
        <taxon>Teleostei</taxon>
        <taxon>Neoteleostei</taxon>
        <taxon>Acanthomorphata</taxon>
        <taxon>Anabantaria</taxon>
        <taxon>Anabantiformes</taxon>
        <taxon>Channoidei</taxon>
        <taxon>Channidae</taxon>
        <taxon>Channa</taxon>
    </lineage>
</organism>
<reference evidence="2 3" key="1">
    <citation type="submission" date="2019-02" db="EMBL/GenBank/DDBJ databases">
        <title>Opniocepnalus argus genome.</title>
        <authorList>
            <person name="Zhou C."/>
            <person name="Xiao S."/>
        </authorList>
    </citation>
    <scope>NUCLEOTIDE SEQUENCE [LARGE SCALE GENOMIC DNA]</scope>
    <source>
        <strain evidence="2">OARG1902GOOAL</strain>
        <tissue evidence="2">Muscle</tissue>
    </source>
</reference>
<name>A0A6G1QGY8_CHAAH</name>
<evidence type="ECO:0000313" key="3">
    <source>
        <dbReference type="Proteomes" id="UP000503349"/>
    </source>
</evidence>
<dbReference type="GO" id="GO:0016538">
    <property type="term" value="F:cyclin-dependent protein serine/threonine kinase regulator activity"/>
    <property type="evidence" value="ECO:0007669"/>
    <property type="project" value="InterPro"/>
</dbReference>
<feature type="region of interest" description="Disordered" evidence="1">
    <location>
        <begin position="1"/>
        <end position="31"/>
    </location>
</feature>
<evidence type="ECO:0000256" key="1">
    <source>
        <dbReference type="SAM" id="MobiDB-lite"/>
    </source>
</evidence>
<feature type="compositionally biased region" description="Polar residues" evidence="1">
    <location>
        <begin position="21"/>
        <end position="31"/>
    </location>
</feature>